<accession>A0A1F8F5A6</accession>
<dbReference type="Gene3D" id="1.10.260.40">
    <property type="entry name" value="lambda repressor-like DNA-binding domains"/>
    <property type="match status" value="1"/>
</dbReference>
<sequence>MSKLSDYISDWRRHYAVLRRSLPHERIMERLPELNKSLGTLLAEDFDSKIEAPKKISKSPGPKAKESEESFGRWLANARFQKDMQLKPFAERVGITPQELGKIELGLIQPSRLLLDDFERVLGTKIPQRFRDTQA</sequence>
<dbReference type="Proteomes" id="UP000177605">
    <property type="component" value="Unassembled WGS sequence"/>
</dbReference>
<dbReference type="CDD" id="cd00093">
    <property type="entry name" value="HTH_XRE"/>
    <property type="match status" value="1"/>
</dbReference>
<dbReference type="InterPro" id="IPR001387">
    <property type="entry name" value="Cro/C1-type_HTH"/>
</dbReference>
<dbReference type="PROSITE" id="PS50943">
    <property type="entry name" value="HTH_CROC1"/>
    <property type="match status" value="1"/>
</dbReference>
<protein>
    <recommendedName>
        <fullName evidence="1">HTH cro/C1-type domain-containing protein</fullName>
    </recommendedName>
</protein>
<comment type="caution">
    <text evidence="2">The sequence shown here is derived from an EMBL/GenBank/DDBJ whole genome shotgun (WGS) entry which is preliminary data.</text>
</comment>
<dbReference type="GO" id="GO:0003677">
    <property type="term" value="F:DNA binding"/>
    <property type="evidence" value="ECO:0007669"/>
    <property type="project" value="InterPro"/>
</dbReference>
<dbReference type="SMART" id="SM00530">
    <property type="entry name" value="HTH_XRE"/>
    <property type="match status" value="1"/>
</dbReference>
<dbReference type="AlphaFoldDB" id="A0A1F8F5A6"/>
<reference evidence="2 3" key="1">
    <citation type="journal article" date="2016" name="Nat. Commun.">
        <title>Thousands of microbial genomes shed light on interconnected biogeochemical processes in an aquifer system.</title>
        <authorList>
            <person name="Anantharaman K."/>
            <person name="Brown C.T."/>
            <person name="Hug L.A."/>
            <person name="Sharon I."/>
            <person name="Castelle C.J."/>
            <person name="Probst A.J."/>
            <person name="Thomas B.C."/>
            <person name="Singh A."/>
            <person name="Wilkins M.J."/>
            <person name="Karaoz U."/>
            <person name="Brodie E.L."/>
            <person name="Williams K.H."/>
            <person name="Hubbard S.S."/>
            <person name="Banfield J.F."/>
        </authorList>
    </citation>
    <scope>NUCLEOTIDE SEQUENCE [LARGE SCALE GENOMIC DNA]</scope>
</reference>
<dbReference type="InterPro" id="IPR010982">
    <property type="entry name" value="Lambda_DNA-bd_dom_sf"/>
</dbReference>
<proteinExistence type="predicted"/>
<evidence type="ECO:0000313" key="3">
    <source>
        <dbReference type="Proteomes" id="UP000177605"/>
    </source>
</evidence>
<dbReference type="Pfam" id="PF01381">
    <property type="entry name" value="HTH_3"/>
    <property type="match status" value="1"/>
</dbReference>
<organism evidence="2 3">
    <name type="scientific">Candidatus Yanofskybacteria bacterium RIFCSPHIGHO2_01_FULL_48_25b</name>
    <dbReference type="NCBI Taxonomy" id="1802672"/>
    <lineage>
        <taxon>Bacteria</taxon>
        <taxon>Candidatus Yanofskyibacteriota</taxon>
    </lineage>
</organism>
<gene>
    <name evidence="2" type="ORF">A2669_01840</name>
</gene>
<dbReference type="SUPFAM" id="SSF47413">
    <property type="entry name" value="lambda repressor-like DNA-binding domains"/>
    <property type="match status" value="1"/>
</dbReference>
<dbReference type="EMBL" id="MGJM01000001">
    <property type="protein sequence ID" value="OGN07439.1"/>
    <property type="molecule type" value="Genomic_DNA"/>
</dbReference>
<name>A0A1F8F5A6_9BACT</name>
<feature type="domain" description="HTH cro/C1-type" evidence="1">
    <location>
        <begin position="75"/>
        <end position="129"/>
    </location>
</feature>
<evidence type="ECO:0000313" key="2">
    <source>
        <dbReference type="EMBL" id="OGN07439.1"/>
    </source>
</evidence>
<evidence type="ECO:0000259" key="1">
    <source>
        <dbReference type="PROSITE" id="PS50943"/>
    </source>
</evidence>